<feature type="compositionally biased region" description="Acidic residues" evidence="6">
    <location>
        <begin position="13"/>
        <end position="22"/>
    </location>
</feature>
<feature type="compositionally biased region" description="Basic and acidic residues" evidence="6">
    <location>
        <begin position="25"/>
        <end position="39"/>
    </location>
</feature>
<dbReference type="EMBL" id="JAWMWH010000001">
    <property type="protein sequence ID" value="MEJ6400794.1"/>
    <property type="molecule type" value="Genomic_DNA"/>
</dbReference>
<name>A0ABU8SLZ9_9LACO</name>
<keyword evidence="1 5" id="KW-0132">Cell division</keyword>
<evidence type="ECO:0000256" key="2">
    <source>
        <dbReference type="ARBA" id="ARBA00023210"/>
    </source>
</evidence>
<dbReference type="RefSeq" id="WP_339960593.1">
    <property type="nucleotide sequence ID" value="NZ_JAWMWH010000001.1"/>
</dbReference>
<accession>A0ABU8SLZ9</accession>
<evidence type="ECO:0000256" key="4">
    <source>
        <dbReference type="ARBA" id="ARBA00044936"/>
    </source>
</evidence>
<evidence type="ECO:0000313" key="8">
    <source>
        <dbReference type="Proteomes" id="UP001370590"/>
    </source>
</evidence>
<comment type="similarity">
    <text evidence="5">Belongs to the SepF family.</text>
</comment>
<feature type="region of interest" description="Disordered" evidence="6">
    <location>
        <begin position="1"/>
        <end position="48"/>
    </location>
</feature>
<dbReference type="InterPro" id="IPR007561">
    <property type="entry name" value="Cell_div_SepF/SepF-rel"/>
</dbReference>
<keyword evidence="8" id="KW-1185">Reference proteome</keyword>
<comment type="subunit">
    <text evidence="5">Homodimer. Interacts with FtsZ.</text>
</comment>
<dbReference type="Gene3D" id="3.30.110.150">
    <property type="entry name" value="SepF-like protein"/>
    <property type="match status" value="1"/>
</dbReference>
<keyword evidence="2 5" id="KW-0717">Septation</keyword>
<comment type="subcellular location">
    <subcellularLocation>
        <location evidence="5">Cytoplasm</location>
    </subcellularLocation>
    <text evidence="5">Localizes to the division site, in a FtsZ-dependent manner.</text>
</comment>
<organism evidence="7 8">
    <name type="scientific">Nicoliella lavandulae</name>
    <dbReference type="NCBI Taxonomy" id="3082954"/>
    <lineage>
        <taxon>Bacteria</taxon>
        <taxon>Bacillati</taxon>
        <taxon>Bacillota</taxon>
        <taxon>Bacilli</taxon>
        <taxon>Lactobacillales</taxon>
        <taxon>Lactobacillaceae</taxon>
        <taxon>Nicoliella</taxon>
    </lineage>
</organism>
<protein>
    <recommendedName>
        <fullName evidence="5">Cell division protein SepF</fullName>
    </recommendedName>
</protein>
<keyword evidence="3 5" id="KW-0131">Cell cycle</keyword>
<gene>
    <name evidence="5 7" type="primary">sepF</name>
    <name evidence="7" type="ORF">R4146_06415</name>
</gene>
<keyword evidence="5" id="KW-0963">Cytoplasm</keyword>
<comment type="function">
    <text evidence="4 5">Cell division protein that is part of the divisome complex and is recruited early to the Z-ring. Probably stimulates Z-ring formation, perhaps through the cross-linking of FtsZ protofilaments. Its function overlaps with FtsA.</text>
</comment>
<comment type="caution">
    <text evidence="7">The sequence shown here is derived from an EMBL/GenBank/DDBJ whole genome shotgun (WGS) entry which is preliminary data.</text>
</comment>
<dbReference type="Proteomes" id="UP001370590">
    <property type="component" value="Unassembled WGS sequence"/>
</dbReference>
<dbReference type="GO" id="GO:0051301">
    <property type="term" value="P:cell division"/>
    <property type="evidence" value="ECO:0007669"/>
    <property type="project" value="UniProtKB-KW"/>
</dbReference>
<evidence type="ECO:0000256" key="6">
    <source>
        <dbReference type="SAM" id="MobiDB-lite"/>
    </source>
</evidence>
<dbReference type="InterPro" id="IPR023052">
    <property type="entry name" value="Cell_div_SepF"/>
</dbReference>
<sequence length="148" mass="16871">MSEKFKFSKFFGLDDDDDDETESIQSERKTVANIDEHQPKSKLTTNGQPDKKIVSIQQRQNSKISIFEPRIYSDAKKIAGSLIENNAVIVNFSHADRNSITRIIDFLTGAVFTIDGNVERIGSRVFLFTPHKFEIGGDEKKDLSNRFR</sequence>
<evidence type="ECO:0000256" key="5">
    <source>
        <dbReference type="HAMAP-Rule" id="MF_01197"/>
    </source>
</evidence>
<proteinExistence type="inferred from homology"/>
<dbReference type="HAMAP" id="MF_01197">
    <property type="entry name" value="SepF"/>
    <property type="match status" value="1"/>
</dbReference>
<dbReference type="PANTHER" id="PTHR35798">
    <property type="entry name" value="CELL DIVISION PROTEIN SEPF"/>
    <property type="match status" value="1"/>
</dbReference>
<reference evidence="7 8" key="1">
    <citation type="submission" date="2023-10" db="EMBL/GenBank/DDBJ databases">
        <title>Nicoliella lavandulae sp. nov. isolated from Lavandula angustifolia flowers.</title>
        <authorList>
            <person name="Alcantara C."/>
            <person name="Zuniga M."/>
            <person name="Landete J.M."/>
            <person name="Monedero V."/>
        </authorList>
    </citation>
    <scope>NUCLEOTIDE SEQUENCE [LARGE SCALE GENOMIC DNA]</scope>
    <source>
        <strain evidence="7 8">Es01</strain>
    </source>
</reference>
<dbReference type="Pfam" id="PF04472">
    <property type="entry name" value="SepF"/>
    <property type="match status" value="1"/>
</dbReference>
<dbReference type="PANTHER" id="PTHR35798:SF1">
    <property type="entry name" value="CELL DIVISION PROTEIN SEPF"/>
    <property type="match status" value="1"/>
</dbReference>
<evidence type="ECO:0000256" key="1">
    <source>
        <dbReference type="ARBA" id="ARBA00022618"/>
    </source>
</evidence>
<evidence type="ECO:0000313" key="7">
    <source>
        <dbReference type="EMBL" id="MEJ6400794.1"/>
    </source>
</evidence>
<dbReference type="InterPro" id="IPR038594">
    <property type="entry name" value="SepF-like_sf"/>
</dbReference>
<evidence type="ECO:0000256" key="3">
    <source>
        <dbReference type="ARBA" id="ARBA00023306"/>
    </source>
</evidence>